<dbReference type="EMBL" id="LAJE02000335">
    <property type="protein sequence ID" value="OEO29094.1"/>
    <property type="molecule type" value="Genomic_DNA"/>
</dbReference>
<comment type="caution">
    <text evidence="2">The sequence shown here is derived from an EMBL/GenBank/DDBJ whole genome shotgun (WGS) entry which is preliminary data.</text>
</comment>
<proteinExistence type="predicted"/>
<reference evidence="2 3" key="1">
    <citation type="journal article" date="2015" name="Genome Announc.">
        <title>Genome Assemblies of Three Soil-Associated Devosia species: D. insulae, D. limi, and D. soli.</title>
        <authorList>
            <person name="Hassan Y.I."/>
            <person name="Lepp D."/>
            <person name="Zhou T."/>
        </authorList>
    </citation>
    <scope>NUCLEOTIDE SEQUENCE [LARGE SCALE GENOMIC DNA]</scope>
    <source>
        <strain evidence="2 3">DS-56</strain>
    </source>
</reference>
<organism evidence="2 3">
    <name type="scientific">Devosia insulae DS-56</name>
    <dbReference type="NCBI Taxonomy" id="1116389"/>
    <lineage>
        <taxon>Bacteria</taxon>
        <taxon>Pseudomonadati</taxon>
        <taxon>Pseudomonadota</taxon>
        <taxon>Alphaproteobacteria</taxon>
        <taxon>Hyphomicrobiales</taxon>
        <taxon>Devosiaceae</taxon>
        <taxon>Devosia</taxon>
    </lineage>
</organism>
<evidence type="ECO:0008006" key="4">
    <source>
        <dbReference type="Google" id="ProtNLM"/>
    </source>
</evidence>
<dbReference type="RefSeq" id="WP_069911646.1">
    <property type="nucleotide sequence ID" value="NZ_LAJE02000335.1"/>
</dbReference>
<feature type="signal peptide" evidence="1">
    <location>
        <begin position="1"/>
        <end position="24"/>
    </location>
</feature>
<evidence type="ECO:0000256" key="1">
    <source>
        <dbReference type="SAM" id="SignalP"/>
    </source>
</evidence>
<evidence type="ECO:0000313" key="2">
    <source>
        <dbReference type="EMBL" id="OEO29094.1"/>
    </source>
</evidence>
<accession>A0A1E5XKS0</accession>
<keyword evidence="3" id="KW-1185">Reference proteome</keyword>
<keyword evidence="1" id="KW-0732">Signal</keyword>
<dbReference type="AlphaFoldDB" id="A0A1E5XKS0"/>
<evidence type="ECO:0000313" key="3">
    <source>
        <dbReference type="Proteomes" id="UP000095463"/>
    </source>
</evidence>
<dbReference type="Proteomes" id="UP000095463">
    <property type="component" value="Unassembled WGS sequence"/>
</dbReference>
<gene>
    <name evidence="2" type="ORF">VW23_002560</name>
</gene>
<name>A0A1E5XKS0_9HYPH</name>
<protein>
    <recommendedName>
        <fullName evidence="4">PepSY domain-containing protein</fullName>
    </recommendedName>
</protein>
<feature type="chain" id="PRO_5009190230" description="PepSY domain-containing protein" evidence="1">
    <location>
        <begin position="25"/>
        <end position="90"/>
    </location>
</feature>
<sequence length="90" mass="9604">MDSVARFLSLLTIATAAGAGSAQAQSDPLAMAEAHKEQLKIQCQAGVNDACRELDLWTMLRPVPGSDGRRYFVLAEPTPSPDTLGSPNIY</sequence>